<evidence type="ECO:0000259" key="6">
    <source>
        <dbReference type="Pfam" id="PF02826"/>
    </source>
</evidence>
<dbReference type="InterPro" id="IPR036291">
    <property type="entry name" value="NAD(P)-bd_dom_sf"/>
</dbReference>
<dbReference type="OrthoDB" id="9805416at2"/>
<protein>
    <submittedName>
        <fullName evidence="7">D-2-hydroxyacid dehydrogenase</fullName>
    </submittedName>
</protein>
<dbReference type="AlphaFoldDB" id="A0A553ZV28"/>
<keyword evidence="2 4" id="KW-0560">Oxidoreductase</keyword>
<accession>A0A553ZV28</accession>
<dbReference type="RefSeq" id="WP_143850168.1">
    <property type="nucleotide sequence ID" value="NZ_VLXZ01000013.1"/>
</dbReference>
<evidence type="ECO:0000313" key="7">
    <source>
        <dbReference type="EMBL" id="TSB45273.1"/>
    </source>
</evidence>
<dbReference type="EMBL" id="VLXZ01000013">
    <property type="protein sequence ID" value="TSB45273.1"/>
    <property type="molecule type" value="Genomic_DNA"/>
</dbReference>
<proteinExistence type="inferred from homology"/>
<comment type="similarity">
    <text evidence="1 4">Belongs to the D-isomer specific 2-hydroxyacid dehydrogenase family.</text>
</comment>
<keyword evidence="3" id="KW-0520">NAD</keyword>
<dbReference type="GO" id="GO:0016616">
    <property type="term" value="F:oxidoreductase activity, acting on the CH-OH group of donors, NAD or NADP as acceptor"/>
    <property type="evidence" value="ECO:0007669"/>
    <property type="project" value="InterPro"/>
</dbReference>
<dbReference type="FunFam" id="3.40.50.720:FF:000363">
    <property type="entry name" value="D-isomer specific 2-hydroxyacid dehydrogenase"/>
    <property type="match status" value="1"/>
</dbReference>
<evidence type="ECO:0000259" key="5">
    <source>
        <dbReference type="Pfam" id="PF00389"/>
    </source>
</evidence>
<keyword evidence="8" id="KW-1185">Reference proteome</keyword>
<sequence length="321" mass="36481">MTTNNQLVITHNLSDESVEKIKQIIPEWTLLYGKDASNWEDQLEASSIIVGWNKQLKEFNFAQPKNLKWLQTWSAGVDTLPLEDLDKGNVYVTSANGVHAYPISETIFALMLGFTRRIHAYVRNQQTKTWHHEDLKLEIHQKTVGIIGVGEIGKETAKIAKAFGMKVLGVRHSGKDTEWVDEMFTPDQLDQVLPQCDYVVVTLPLTPDTKHLFDKKAFKQMKENAFFINIGRGEIVKEDDLVDALEQGWIAGAGLDVFEKEPLSEDSPLWEMENVIITPHTAGATEHYQQRVIEEIFIPNLKDFINGDKPSINLVDYSKGY</sequence>
<dbReference type="Gene3D" id="3.40.50.720">
    <property type="entry name" value="NAD(P)-binding Rossmann-like Domain"/>
    <property type="match status" value="2"/>
</dbReference>
<gene>
    <name evidence="7" type="ORF">FN960_17565</name>
</gene>
<evidence type="ECO:0000256" key="3">
    <source>
        <dbReference type="ARBA" id="ARBA00023027"/>
    </source>
</evidence>
<feature type="domain" description="D-isomer specific 2-hydroxyacid dehydrogenase catalytic" evidence="5">
    <location>
        <begin position="8"/>
        <end position="311"/>
    </location>
</feature>
<dbReference type="InterPro" id="IPR006140">
    <property type="entry name" value="D-isomer_DH_NAD-bd"/>
</dbReference>
<dbReference type="CDD" id="cd05300">
    <property type="entry name" value="2-Hacid_dh_1"/>
    <property type="match status" value="1"/>
</dbReference>
<reference evidence="7 8" key="1">
    <citation type="submission" date="2019-07" db="EMBL/GenBank/DDBJ databases">
        <authorList>
            <person name="Park Y.J."/>
            <person name="Jeong S.E."/>
            <person name="Jung H.S."/>
        </authorList>
    </citation>
    <scope>NUCLEOTIDE SEQUENCE [LARGE SCALE GENOMIC DNA]</scope>
    <source>
        <strain evidence="8">P16(2019)</strain>
    </source>
</reference>
<dbReference type="PANTHER" id="PTHR43333:SF1">
    <property type="entry name" value="D-ISOMER SPECIFIC 2-HYDROXYACID DEHYDROGENASE NAD-BINDING DOMAIN-CONTAINING PROTEIN"/>
    <property type="match status" value="1"/>
</dbReference>
<evidence type="ECO:0000256" key="1">
    <source>
        <dbReference type="ARBA" id="ARBA00005854"/>
    </source>
</evidence>
<dbReference type="InterPro" id="IPR006139">
    <property type="entry name" value="D-isomer_2_OHA_DH_cat_dom"/>
</dbReference>
<dbReference type="Proteomes" id="UP000318521">
    <property type="component" value="Unassembled WGS sequence"/>
</dbReference>
<dbReference type="Pfam" id="PF00389">
    <property type="entry name" value="2-Hacid_dh"/>
    <property type="match status" value="1"/>
</dbReference>
<evidence type="ECO:0000313" key="8">
    <source>
        <dbReference type="Proteomes" id="UP000318521"/>
    </source>
</evidence>
<dbReference type="GO" id="GO:0051287">
    <property type="term" value="F:NAD binding"/>
    <property type="evidence" value="ECO:0007669"/>
    <property type="project" value="InterPro"/>
</dbReference>
<evidence type="ECO:0000256" key="4">
    <source>
        <dbReference type="RuleBase" id="RU003719"/>
    </source>
</evidence>
<evidence type="ECO:0000256" key="2">
    <source>
        <dbReference type="ARBA" id="ARBA00023002"/>
    </source>
</evidence>
<dbReference type="SUPFAM" id="SSF52283">
    <property type="entry name" value="Formate/glycerate dehydrogenase catalytic domain-like"/>
    <property type="match status" value="1"/>
</dbReference>
<dbReference type="PANTHER" id="PTHR43333">
    <property type="entry name" value="2-HACID_DH_C DOMAIN-CONTAINING PROTEIN"/>
    <property type="match status" value="1"/>
</dbReference>
<feature type="domain" description="D-isomer specific 2-hydroxyacid dehydrogenase NAD-binding" evidence="6">
    <location>
        <begin position="108"/>
        <end position="282"/>
    </location>
</feature>
<dbReference type="Pfam" id="PF02826">
    <property type="entry name" value="2-Hacid_dh_C"/>
    <property type="match status" value="1"/>
</dbReference>
<comment type="caution">
    <text evidence="7">The sequence shown here is derived from an EMBL/GenBank/DDBJ whole genome shotgun (WGS) entry which is preliminary data.</text>
</comment>
<organism evidence="7 8">
    <name type="scientific">Alkalicoccobacillus porphyridii</name>
    <dbReference type="NCBI Taxonomy" id="2597270"/>
    <lineage>
        <taxon>Bacteria</taxon>
        <taxon>Bacillati</taxon>
        <taxon>Bacillota</taxon>
        <taxon>Bacilli</taxon>
        <taxon>Bacillales</taxon>
        <taxon>Bacillaceae</taxon>
        <taxon>Alkalicoccobacillus</taxon>
    </lineage>
</organism>
<dbReference type="SUPFAM" id="SSF51735">
    <property type="entry name" value="NAD(P)-binding Rossmann-fold domains"/>
    <property type="match status" value="1"/>
</dbReference>
<name>A0A553ZV28_9BACI</name>